<accession>A0A7W6W432</accession>
<gene>
    <name evidence="1" type="ORF">GGD57_001576</name>
</gene>
<dbReference type="Gene3D" id="3.60.21.10">
    <property type="match status" value="1"/>
</dbReference>
<evidence type="ECO:0000313" key="2">
    <source>
        <dbReference type="Proteomes" id="UP000540909"/>
    </source>
</evidence>
<sequence>MERSPKAARLATLAGLTNITIASPIFKQEHNLPTPPLSDDLAKEAADAFIALGNKSQAAELLRMPRQTFNSRLKVAAERGMLPTAPVMPGFRISQVTSTPNGDFIQQKPEHGGQFEIPDGQKIKGVSALVDADGREVIKWVKTAADAAQQAAVFAATIEALKEDLPRVSMTPPPAEVEADLLNQFVVTDSHFGMLAWREETGADYDLRIAEQLLLDWFSAAIASAPKAHTAVLAQLGDLMHHDALESVTPAHKHVLDADSRLQKVIRVVIRTVRRIIDMLLQTHQQVHVVMASGNHDPASSAWLREMLAAMYENEPRVSVDNSPMLYYAYEWGSTALFYHHGHKSNIKSLDVKCAGIFRELFGRSKFAYCHHGHLHSDEGVKTDLMYVERHETLAAQDAYAAGGPWLSGRSAKRITYSRMFGEVSRNTMRPEMVAGKYAAANDNAPAEQMRAA</sequence>
<name>A0A7W6W432_9HYPH</name>
<organism evidence="1 2">
    <name type="scientific">Rhizobium esperanzae</name>
    <dbReference type="NCBI Taxonomy" id="1967781"/>
    <lineage>
        <taxon>Bacteria</taxon>
        <taxon>Pseudomonadati</taxon>
        <taxon>Pseudomonadota</taxon>
        <taxon>Alphaproteobacteria</taxon>
        <taxon>Hyphomicrobiales</taxon>
        <taxon>Rhizobiaceae</taxon>
        <taxon>Rhizobium/Agrobacterium group</taxon>
        <taxon>Rhizobium</taxon>
    </lineage>
</organism>
<reference evidence="1 2" key="1">
    <citation type="submission" date="2020-08" db="EMBL/GenBank/DDBJ databases">
        <title>Genomic Encyclopedia of Type Strains, Phase IV (KMG-V): Genome sequencing to study the core and pangenomes of soil and plant-associated prokaryotes.</title>
        <authorList>
            <person name="Whitman W."/>
        </authorList>
    </citation>
    <scope>NUCLEOTIDE SEQUENCE [LARGE SCALE GENOMIC DNA]</scope>
    <source>
        <strain evidence="1 2">SEMIA 4089</strain>
    </source>
</reference>
<dbReference type="InterPro" id="IPR029052">
    <property type="entry name" value="Metallo-depent_PP-like"/>
</dbReference>
<dbReference type="RefSeq" id="WP_246713578.1">
    <property type="nucleotide sequence ID" value="NZ_JACIFY010000004.1"/>
</dbReference>
<protein>
    <submittedName>
        <fullName evidence="1">Uncharacterized protein</fullName>
    </submittedName>
</protein>
<proteinExistence type="predicted"/>
<comment type="caution">
    <text evidence="1">The sequence shown here is derived from an EMBL/GenBank/DDBJ whole genome shotgun (WGS) entry which is preliminary data.</text>
</comment>
<evidence type="ECO:0000313" key="1">
    <source>
        <dbReference type="EMBL" id="MBB4235018.1"/>
    </source>
</evidence>
<dbReference type="Proteomes" id="UP000540909">
    <property type="component" value="Unassembled WGS sequence"/>
</dbReference>
<dbReference type="SUPFAM" id="SSF56300">
    <property type="entry name" value="Metallo-dependent phosphatases"/>
    <property type="match status" value="1"/>
</dbReference>
<dbReference type="AlphaFoldDB" id="A0A7W6W432"/>
<dbReference type="EMBL" id="JACIFY010000004">
    <property type="protein sequence ID" value="MBB4235018.1"/>
    <property type="molecule type" value="Genomic_DNA"/>
</dbReference>